<keyword evidence="11" id="KW-1185">Reference proteome</keyword>
<feature type="domain" description="LysM" evidence="7">
    <location>
        <begin position="158"/>
        <end position="203"/>
    </location>
</feature>
<protein>
    <submittedName>
        <fullName evidence="8">Peptidase, M23 family</fullName>
    </submittedName>
</protein>
<comment type="caution">
    <text evidence="8">The sequence shown here is derived from an EMBL/GenBank/DDBJ whole genome shotgun (WGS) entry which is preliminary data.</text>
</comment>
<evidence type="ECO:0000256" key="2">
    <source>
        <dbReference type="ARBA" id="ARBA00022670"/>
    </source>
</evidence>
<accession>U1FKR8</accession>
<keyword evidence="3" id="KW-0479">Metal-binding</keyword>
<evidence type="ECO:0000256" key="5">
    <source>
        <dbReference type="ARBA" id="ARBA00022833"/>
    </source>
</evidence>
<dbReference type="SUPFAM" id="SSF54106">
    <property type="entry name" value="LysM domain"/>
    <property type="match status" value="2"/>
</dbReference>
<evidence type="ECO:0000313" key="9">
    <source>
        <dbReference type="EMBL" id="ERJ97741.1"/>
    </source>
</evidence>
<dbReference type="Gene3D" id="3.10.350.10">
    <property type="entry name" value="LysM domain"/>
    <property type="match status" value="2"/>
</dbReference>
<keyword evidence="6" id="KW-0482">Metalloprotease</keyword>
<dbReference type="RefSeq" id="WP_021330806.1">
    <property type="nucleotide sequence ID" value="NZ_AUZJ01000043.1"/>
</dbReference>
<dbReference type="InterPro" id="IPR036779">
    <property type="entry name" value="LysM_dom_sf"/>
</dbReference>
<evidence type="ECO:0000313" key="8">
    <source>
        <dbReference type="EMBL" id="ERF60408.1"/>
    </source>
</evidence>
<dbReference type="PANTHER" id="PTHR21666:SF288">
    <property type="entry name" value="CELL DIVISION PROTEIN YTFB"/>
    <property type="match status" value="1"/>
</dbReference>
<dbReference type="InterPro" id="IPR018392">
    <property type="entry name" value="LysM"/>
</dbReference>
<evidence type="ECO:0000259" key="7">
    <source>
        <dbReference type="PROSITE" id="PS51782"/>
    </source>
</evidence>
<keyword evidence="5" id="KW-0862">Zinc</keyword>
<dbReference type="AlphaFoldDB" id="U1FKR8"/>
<dbReference type="GO" id="GO:0046872">
    <property type="term" value="F:metal ion binding"/>
    <property type="evidence" value="ECO:0007669"/>
    <property type="project" value="UniProtKB-KW"/>
</dbReference>
<dbReference type="OrthoDB" id="305469at2"/>
<evidence type="ECO:0000313" key="10">
    <source>
        <dbReference type="Proteomes" id="UP000016412"/>
    </source>
</evidence>
<comment type="cofactor">
    <cofactor evidence="1">
        <name>Zn(2+)</name>
        <dbReference type="ChEBI" id="CHEBI:29105"/>
    </cofactor>
</comment>
<dbReference type="PROSITE" id="PS51782">
    <property type="entry name" value="LYSM"/>
    <property type="match status" value="2"/>
</dbReference>
<dbReference type="Pfam" id="PF01476">
    <property type="entry name" value="LysM"/>
    <property type="match status" value="2"/>
</dbReference>
<dbReference type="InterPro" id="IPR050570">
    <property type="entry name" value="Cell_wall_metabolism_enzyme"/>
</dbReference>
<dbReference type="Gene3D" id="2.70.70.10">
    <property type="entry name" value="Glucose Permease (Domain IIA)"/>
    <property type="match status" value="1"/>
</dbReference>
<dbReference type="Proteomes" id="UP000016646">
    <property type="component" value="Unassembled WGS sequence"/>
</dbReference>
<evidence type="ECO:0000256" key="4">
    <source>
        <dbReference type="ARBA" id="ARBA00022801"/>
    </source>
</evidence>
<evidence type="ECO:0000313" key="11">
    <source>
        <dbReference type="Proteomes" id="UP000016646"/>
    </source>
</evidence>
<evidence type="ECO:0000256" key="6">
    <source>
        <dbReference type="ARBA" id="ARBA00023049"/>
    </source>
</evidence>
<dbReference type="Pfam" id="PF01551">
    <property type="entry name" value="Peptidase_M23"/>
    <property type="match status" value="1"/>
</dbReference>
<evidence type="ECO:0000256" key="1">
    <source>
        <dbReference type="ARBA" id="ARBA00001947"/>
    </source>
</evidence>
<dbReference type="eggNOG" id="COG1388">
    <property type="taxonomic scope" value="Bacteria"/>
</dbReference>
<dbReference type="InterPro" id="IPR016047">
    <property type="entry name" value="M23ase_b-sheet_dom"/>
</dbReference>
<keyword evidence="4" id="KW-0378">Hydrolase</keyword>
<reference evidence="10 11" key="1">
    <citation type="submission" date="2013-08" db="EMBL/GenBank/DDBJ databases">
        <authorList>
            <person name="Durkin A.S."/>
            <person name="Haft D.R."/>
            <person name="McCorrison J."/>
            <person name="Torralba M."/>
            <person name="Gillis M."/>
            <person name="Haft D.H."/>
            <person name="Methe B."/>
            <person name="Sutton G."/>
            <person name="Nelson K.E."/>
        </authorList>
    </citation>
    <scope>NUCLEOTIDE SEQUENCE [LARGE SCALE GENOMIC DNA]</scope>
    <source>
        <strain evidence="9 11">ATCC 35536</strain>
        <strain evidence="8 10">VPI DR56BR1116</strain>
    </source>
</reference>
<evidence type="ECO:0000256" key="3">
    <source>
        <dbReference type="ARBA" id="ARBA00022723"/>
    </source>
</evidence>
<dbReference type="SMART" id="SM00257">
    <property type="entry name" value="LysM"/>
    <property type="match status" value="2"/>
</dbReference>
<keyword evidence="2" id="KW-0645">Protease</keyword>
<dbReference type="SUPFAM" id="SSF51261">
    <property type="entry name" value="Duplicated hybrid motif"/>
    <property type="match status" value="1"/>
</dbReference>
<dbReference type="GO" id="GO:0004222">
    <property type="term" value="F:metalloendopeptidase activity"/>
    <property type="evidence" value="ECO:0007669"/>
    <property type="project" value="TreeGrafter"/>
</dbReference>
<organism evidence="8 10">
    <name type="scientific">Treponema socranskii subsp. socranskii VPI DR56BR1116 = ATCC 35536</name>
    <dbReference type="NCBI Taxonomy" id="1125725"/>
    <lineage>
        <taxon>Bacteria</taxon>
        <taxon>Pseudomonadati</taxon>
        <taxon>Spirochaetota</taxon>
        <taxon>Spirochaetia</taxon>
        <taxon>Spirochaetales</taxon>
        <taxon>Treponemataceae</taxon>
        <taxon>Treponema</taxon>
    </lineage>
</organism>
<dbReference type="EMBL" id="AVQI01000084">
    <property type="protein sequence ID" value="ERJ97741.1"/>
    <property type="molecule type" value="Genomic_DNA"/>
</dbReference>
<dbReference type="CDD" id="cd00118">
    <property type="entry name" value="LysM"/>
    <property type="match status" value="1"/>
</dbReference>
<dbReference type="STRING" id="1125725.HMPREF1325_2614"/>
<dbReference type="InterPro" id="IPR011055">
    <property type="entry name" value="Dup_hybrid_motif"/>
</dbReference>
<dbReference type="EMBL" id="AUZJ01000043">
    <property type="protein sequence ID" value="ERF60408.1"/>
    <property type="molecule type" value="Genomic_DNA"/>
</dbReference>
<dbReference type="Proteomes" id="UP000016412">
    <property type="component" value="Unassembled WGS sequence"/>
</dbReference>
<feature type="domain" description="LysM" evidence="7">
    <location>
        <begin position="209"/>
        <end position="252"/>
    </location>
</feature>
<dbReference type="PANTHER" id="PTHR21666">
    <property type="entry name" value="PEPTIDASE-RELATED"/>
    <property type="match status" value="1"/>
</dbReference>
<sequence length="396" mass="42521">MEIISYVGFEGRRMKSPLKLPFRFGERKNNLSFAFTHSPLTHSFTAAAVRSDFSLRSFLISLGRSAESVLSHWKAGIAVIAVFAFLSGAKAALSYAASHTGPLALKDSGKAELETLDKVMAAFVADASINYTDSGDIVGSGKSQAELAALFKKPVSYQTYTVRSGDTLGGITKRFGLTNLSTLIDLNGITNARSLHEGQKLRIPSVDGVMYTVEKGNSLAGLSAKFNVPLEDLLDVNDLSSQTLAVGQKLFIPGAKMDAAKLHEVLGDLFKIPISAAYRISSKFGWRPDPFTGVRSYHTGIDLACPEGTPIRAAMNGKVAFVGWSNVFGNYVIVNHPNGYQTLYGHMASSRVKKGQNVTQATVIGLVGSTGYSTGSHLHFTVYKNGRLINPSSVLK</sequence>
<proteinExistence type="predicted"/>
<dbReference type="eggNOG" id="COG0739">
    <property type="taxonomic scope" value="Bacteria"/>
</dbReference>
<dbReference type="CDD" id="cd12797">
    <property type="entry name" value="M23_peptidase"/>
    <property type="match status" value="1"/>
</dbReference>
<gene>
    <name evidence="9" type="ORF">HMPREF0860_0400</name>
    <name evidence="8" type="ORF">HMPREF1325_2614</name>
</gene>
<dbReference type="PATRIC" id="fig|1125725.3.peg.1788"/>
<name>U1FKR8_TRESO</name>
<dbReference type="GO" id="GO:0006508">
    <property type="term" value="P:proteolysis"/>
    <property type="evidence" value="ECO:0007669"/>
    <property type="project" value="UniProtKB-KW"/>
</dbReference>